<organism evidence="2 3">
    <name type="scientific">Flavobacterium anhuiense</name>
    <dbReference type="NCBI Taxonomy" id="459526"/>
    <lineage>
        <taxon>Bacteria</taxon>
        <taxon>Pseudomonadati</taxon>
        <taxon>Bacteroidota</taxon>
        <taxon>Flavobacteriia</taxon>
        <taxon>Flavobacteriales</taxon>
        <taxon>Flavobacteriaceae</taxon>
        <taxon>Flavobacterium</taxon>
    </lineage>
</organism>
<dbReference type="AlphaFoldDB" id="A0A444VUD3"/>
<evidence type="ECO:0000313" key="2">
    <source>
        <dbReference type="EMBL" id="RYJ37278.1"/>
    </source>
</evidence>
<protein>
    <submittedName>
        <fullName evidence="2">Uncharacterized protein</fullName>
    </submittedName>
</protein>
<accession>A0A444VUD3</accession>
<name>A0A444VUD3_9FLAO</name>
<feature type="transmembrane region" description="Helical" evidence="1">
    <location>
        <begin position="26"/>
        <end position="47"/>
    </location>
</feature>
<keyword evidence="1" id="KW-1133">Transmembrane helix</keyword>
<comment type="caution">
    <text evidence="2">The sequence shown here is derived from an EMBL/GenBank/DDBJ whole genome shotgun (WGS) entry which is preliminary data.</text>
</comment>
<keyword evidence="1" id="KW-0472">Membrane</keyword>
<dbReference type="EMBL" id="JUIV01000017">
    <property type="protein sequence ID" value="RYJ37278.1"/>
    <property type="molecule type" value="Genomic_DNA"/>
</dbReference>
<evidence type="ECO:0000313" key="3">
    <source>
        <dbReference type="Proteomes" id="UP000290433"/>
    </source>
</evidence>
<sequence length="56" mass="6853">MGYDDSYSETQGDYFSFSSMKMEHKIVWGFYNFWIVLNAVFLLYIMYKIYRKLALK</sequence>
<dbReference type="Proteomes" id="UP000290433">
    <property type="component" value="Unassembled WGS sequence"/>
</dbReference>
<gene>
    <name evidence="2" type="ORF">NU08_3631</name>
</gene>
<keyword evidence="1" id="KW-0812">Transmembrane</keyword>
<evidence type="ECO:0000256" key="1">
    <source>
        <dbReference type="SAM" id="Phobius"/>
    </source>
</evidence>
<reference evidence="2 3" key="1">
    <citation type="submission" date="2014-12" db="EMBL/GenBank/DDBJ databases">
        <title>Genome sequence of Flavobacterium anhuiense RCM74.</title>
        <authorList>
            <person name="Kim J.F."/>
            <person name="Song J.Y."/>
            <person name="Kwak M.-J."/>
            <person name="Lee S.-W."/>
        </authorList>
    </citation>
    <scope>NUCLEOTIDE SEQUENCE [LARGE SCALE GENOMIC DNA]</scope>
    <source>
        <strain evidence="2 3">RCM74</strain>
    </source>
</reference>
<proteinExistence type="predicted"/>